<dbReference type="CDD" id="cd00038">
    <property type="entry name" value="CAP_ED"/>
    <property type="match status" value="1"/>
</dbReference>
<protein>
    <submittedName>
        <fullName evidence="2">Transcriptional regulator YeiL</fullName>
    </submittedName>
</protein>
<dbReference type="Proteomes" id="UP000622687">
    <property type="component" value="Unassembled WGS sequence"/>
</dbReference>
<gene>
    <name evidence="2" type="primary">yeiL</name>
    <name evidence="2" type="ORF">I6U51_03440</name>
</gene>
<dbReference type="SMART" id="SM00100">
    <property type="entry name" value="cNMP"/>
    <property type="match status" value="1"/>
</dbReference>
<dbReference type="GO" id="GO:0005829">
    <property type="term" value="C:cytosol"/>
    <property type="evidence" value="ECO:0007669"/>
    <property type="project" value="TreeGrafter"/>
</dbReference>
<dbReference type="InterPro" id="IPR014710">
    <property type="entry name" value="RmlC-like_jellyroll"/>
</dbReference>
<dbReference type="AlphaFoldDB" id="A0A934HTS0"/>
<dbReference type="InterPro" id="IPR036390">
    <property type="entry name" value="WH_DNA-bd_sf"/>
</dbReference>
<accession>A0A934HTS0</accession>
<dbReference type="SUPFAM" id="SSF46785">
    <property type="entry name" value="Winged helix' DNA-binding domain"/>
    <property type="match status" value="1"/>
</dbReference>
<dbReference type="PANTHER" id="PTHR24567:SF26">
    <property type="entry name" value="REGULATORY PROTEIN YEIL"/>
    <property type="match status" value="1"/>
</dbReference>
<dbReference type="GO" id="GO:0003700">
    <property type="term" value="F:DNA-binding transcription factor activity"/>
    <property type="evidence" value="ECO:0007669"/>
    <property type="project" value="TreeGrafter"/>
</dbReference>
<reference evidence="2" key="1">
    <citation type="submission" date="2020-12" db="EMBL/GenBank/DDBJ databases">
        <title>Clostridium thailandense sp. nov., a novel acetogenic bacterium isolated from peat land soil in Thailand.</title>
        <authorList>
            <person name="Chaikitkaew S."/>
            <person name="Birkeland N.K."/>
        </authorList>
    </citation>
    <scope>NUCLEOTIDE SEQUENCE</scope>
    <source>
        <strain evidence="2">DSM 17425</strain>
    </source>
</reference>
<comment type="caution">
    <text evidence="2">The sequence shown here is derived from an EMBL/GenBank/DDBJ whole genome shotgun (WGS) entry which is preliminary data.</text>
</comment>
<dbReference type="RefSeq" id="WP_211141195.1">
    <property type="nucleotide sequence ID" value="NZ_JAEEGB010000004.1"/>
</dbReference>
<dbReference type="Pfam" id="PF00027">
    <property type="entry name" value="cNMP_binding"/>
    <property type="match status" value="1"/>
</dbReference>
<evidence type="ECO:0000259" key="1">
    <source>
        <dbReference type="PROSITE" id="PS50042"/>
    </source>
</evidence>
<name>A0A934HTS0_9CLOT</name>
<keyword evidence="3" id="KW-1185">Reference proteome</keyword>
<dbReference type="EMBL" id="JAEEGB010000004">
    <property type="protein sequence ID" value="MBI6871759.1"/>
    <property type="molecule type" value="Genomic_DNA"/>
</dbReference>
<proteinExistence type="predicted"/>
<dbReference type="Gene3D" id="2.60.120.10">
    <property type="entry name" value="Jelly Rolls"/>
    <property type="match status" value="1"/>
</dbReference>
<sequence length="231" mass="26689">MEKIKNTSMVNKYIQQYNIKKFFNGDIPTYLELILFKKGEHICKEGEETNYLLFFVRGKAKVYTTLKNGKNMLVCFYSPLELIGEVEIIKLVPAISSIQAIEDCYCIGISTKITKENLMKDINFLLLICESLGNKLERLSKNSSINLSYPLENRLASFIIASKTLMEIEDRKIVVFNENLTEVSELLGTSYRHLLRSLKTLCEKSIIKKREAYYEIIDYNALLCISSDLYK</sequence>
<organism evidence="2 3">
    <name type="scientific">Clostridium aciditolerans</name>
    <dbReference type="NCBI Taxonomy" id="339861"/>
    <lineage>
        <taxon>Bacteria</taxon>
        <taxon>Bacillati</taxon>
        <taxon>Bacillota</taxon>
        <taxon>Clostridia</taxon>
        <taxon>Eubacteriales</taxon>
        <taxon>Clostridiaceae</taxon>
        <taxon>Clostridium</taxon>
    </lineage>
</organism>
<evidence type="ECO:0000313" key="2">
    <source>
        <dbReference type="EMBL" id="MBI6871759.1"/>
    </source>
</evidence>
<dbReference type="InterPro" id="IPR018490">
    <property type="entry name" value="cNMP-bd_dom_sf"/>
</dbReference>
<dbReference type="PROSITE" id="PS50042">
    <property type="entry name" value="CNMP_BINDING_3"/>
    <property type="match status" value="1"/>
</dbReference>
<dbReference type="InterPro" id="IPR000595">
    <property type="entry name" value="cNMP-bd_dom"/>
</dbReference>
<dbReference type="NCBIfam" id="NF007707">
    <property type="entry name" value="PRK10402.1"/>
    <property type="match status" value="1"/>
</dbReference>
<dbReference type="SUPFAM" id="SSF51206">
    <property type="entry name" value="cAMP-binding domain-like"/>
    <property type="match status" value="1"/>
</dbReference>
<feature type="domain" description="Cyclic nucleotide-binding" evidence="1">
    <location>
        <begin position="31"/>
        <end position="120"/>
    </location>
</feature>
<evidence type="ECO:0000313" key="3">
    <source>
        <dbReference type="Proteomes" id="UP000622687"/>
    </source>
</evidence>
<dbReference type="PANTHER" id="PTHR24567">
    <property type="entry name" value="CRP FAMILY TRANSCRIPTIONAL REGULATORY PROTEIN"/>
    <property type="match status" value="1"/>
</dbReference>
<dbReference type="InterPro" id="IPR050397">
    <property type="entry name" value="Env_Response_Regulators"/>
</dbReference>